<evidence type="ECO:0000313" key="3">
    <source>
        <dbReference type="Proteomes" id="UP000031967"/>
    </source>
</evidence>
<dbReference type="Proteomes" id="UP000031967">
    <property type="component" value="Unassembled WGS sequence"/>
</dbReference>
<dbReference type="Pfam" id="PF20136">
    <property type="entry name" value="DUF6526"/>
    <property type="match status" value="1"/>
</dbReference>
<dbReference type="EMBL" id="JXAK01000001">
    <property type="protein sequence ID" value="KIL42397.1"/>
    <property type="molecule type" value="Genomic_DNA"/>
</dbReference>
<dbReference type="RefSeq" id="WP_041044715.1">
    <property type="nucleotide sequence ID" value="NZ_JXAK01000001.1"/>
</dbReference>
<protein>
    <recommendedName>
        <fullName evidence="4">ABC transporter permease</fullName>
    </recommendedName>
</protein>
<feature type="transmembrane region" description="Helical" evidence="1">
    <location>
        <begin position="12"/>
        <end position="33"/>
    </location>
</feature>
<reference evidence="2 3" key="1">
    <citation type="submission" date="2014-12" db="EMBL/GenBank/DDBJ databases">
        <title>Draft genome sequence of Paenibacillus kamchatkensis strain B-2647.</title>
        <authorList>
            <person name="Karlyshev A.V."/>
            <person name="Kudryashova E.B."/>
        </authorList>
    </citation>
    <scope>NUCLEOTIDE SEQUENCE [LARGE SCALE GENOMIC DNA]</scope>
    <source>
        <strain evidence="2 3">VKM B-2647</strain>
    </source>
</reference>
<dbReference type="InterPro" id="IPR045385">
    <property type="entry name" value="DUF6526"/>
</dbReference>
<organism evidence="2 3">
    <name type="scientific">Gordoniibacillus kamchatkensis</name>
    <dbReference type="NCBI Taxonomy" id="1590651"/>
    <lineage>
        <taxon>Bacteria</taxon>
        <taxon>Bacillati</taxon>
        <taxon>Bacillota</taxon>
        <taxon>Bacilli</taxon>
        <taxon>Bacillales</taxon>
        <taxon>Paenibacillaceae</taxon>
        <taxon>Gordoniibacillus</taxon>
    </lineage>
</organism>
<keyword evidence="3" id="KW-1185">Reference proteome</keyword>
<keyword evidence="1" id="KW-1133">Transmembrane helix</keyword>
<keyword evidence="1" id="KW-0812">Transmembrane</keyword>
<proteinExistence type="predicted"/>
<comment type="caution">
    <text evidence="2">The sequence shown here is derived from an EMBL/GenBank/DDBJ whole genome shotgun (WGS) entry which is preliminary data.</text>
</comment>
<keyword evidence="1" id="KW-0472">Membrane</keyword>
<feature type="transmembrane region" description="Helical" evidence="1">
    <location>
        <begin position="45"/>
        <end position="65"/>
    </location>
</feature>
<name>A0ABR5AN53_9BACL</name>
<gene>
    <name evidence="2" type="ORF">SD70_00195</name>
</gene>
<evidence type="ECO:0000256" key="1">
    <source>
        <dbReference type="SAM" id="Phobius"/>
    </source>
</evidence>
<evidence type="ECO:0000313" key="2">
    <source>
        <dbReference type="EMBL" id="KIL42397.1"/>
    </source>
</evidence>
<sequence length="144" mass="16625">MKQQSYKNHVRLHPLFHFLLVPLSALTVIGSLLHIFPKFRGSMDLWYAIVLLMASVALAIAAVLTREYAKKVQDRVIRSEENFRHYVLTGHLLDPSLTLSQIIALRFASDEQFPELCSRAAQDHLSPDDIKRSIKTWRPDYLRV</sequence>
<evidence type="ECO:0008006" key="4">
    <source>
        <dbReference type="Google" id="ProtNLM"/>
    </source>
</evidence>
<accession>A0ABR5AN53</accession>